<dbReference type="PANTHER" id="PTHR42070">
    <property type="entry name" value="FILAMENT ASSOCIATED PROTEIN, PUTATIVE (AFU_ORTHOLOGUE AFUA_8G06630)-RELATED"/>
    <property type="match status" value="1"/>
</dbReference>
<proteinExistence type="predicted"/>
<dbReference type="HOGENOM" id="CLU_076169_0_0_1"/>
<gene>
    <name evidence="2" type="ORF">W97_04262</name>
</gene>
<dbReference type="EMBL" id="JH767571">
    <property type="protein sequence ID" value="EON65027.1"/>
    <property type="molecule type" value="Genomic_DNA"/>
</dbReference>
<feature type="region of interest" description="Disordered" evidence="1">
    <location>
        <begin position="1"/>
        <end position="29"/>
    </location>
</feature>
<feature type="compositionally biased region" description="Polar residues" evidence="1">
    <location>
        <begin position="159"/>
        <end position="173"/>
    </location>
</feature>
<organism evidence="2 3">
    <name type="scientific">Coniosporium apollinis (strain CBS 100218)</name>
    <name type="common">Rock-inhabiting black yeast</name>
    <dbReference type="NCBI Taxonomy" id="1168221"/>
    <lineage>
        <taxon>Eukaryota</taxon>
        <taxon>Fungi</taxon>
        <taxon>Dikarya</taxon>
        <taxon>Ascomycota</taxon>
        <taxon>Pezizomycotina</taxon>
        <taxon>Dothideomycetes</taxon>
        <taxon>Dothideomycetes incertae sedis</taxon>
        <taxon>Coniosporium</taxon>
    </lineage>
</organism>
<dbReference type="STRING" id="1168221.R7YSX6"/>
<reference evidence="3" key="1">
    <citation type="submission" date="2012-06" db="EMBL/GenBank/DDBJ databases">
        <title>The genome sequence of Coniosporium apollinis CBS 100218.</title>
        <authorList>
            <consortium name="The Broad Institute Genome Sequencing Platform"/>
            <person name="Cuomo C."/>
            <person name="Gorbushina A."/>
            <person name="Noack S."/>
            <person name="Walker B."/>
            <person name="Young S.K."/>
            <person name="Zeng Q."/>
            <person name="Gargeya S."/>
            <person name="Fitzgerald M."/>
            <person name="Haas B."/>
            <person name="Abouelleil A."/>
            <person name="Alvarado L."/>
            <person name="Arachchi H.M."/>
            <person name="Berlin A.M."/>
            <person name="Chapman S.B."/>
            <person name="Goldberg J."/>
            <person name="Griggs A."/>
            <person name="Gujja S."/>
            <person name="Hansen M."/>
            <person name="Howarth C."/>
            <person name="Imamovic A."/>
            <person name="Larimer J."/>
            <person name="McCowan C."/>
            <person name="Montmayeur A."/>
            <person name="Murphy C."/>
            <person name="Neiman D."/>
            <person name="Pearson M."/>
            <person name="Priest M."/>
            <person name="Roberts A."/>
            <person name="Saif S."/>
            <person name="Shea T."/>
            <person name="Sisk P."/>
            <person name="Sykes S."/>
            <person name="Wortman J."/>
            <person name="Nusbaum C."/>
            <person name="Birren B."/>
        </authorList>
    </citation>
    <scope>NUCLEOTIDE SEQUENCE [LARGE SCALE GENOMIC DNA]</scope>
    <source>
        <strain evidence="3">CBS 100218</strain>
    </source>
</reference>
<dbReference type="AlphaFoldDB" id="R7YSX6"/>
<evidence type="ECO:0000256" key="1">
    <source>
        <dbReference type="SAM" id="MobiDB-lite"/>
    </source>
</evidence>
<name>R7YSX6_CONA1</name>
<evidence type="ECO:0008006" key="4">
    <source>
        <dbReference type="Google" id="ProtNLM"/>
    </source>
</evidence>
<dbReference type="PANTHER" id="PTHR42070:SF1">
    <property type="entry name" value="FILAMENT ASSOCIATED PROTEIN, PUTATIVE (AFU_ORTHOLOGUE AFUA_8G06630)-RELATED"/>
    <property type="match status" value="1"/>
</dbReference>
<dbReference type="Proteomes" id="UP000016924">
    <property type="component" value="Unassembled WGS sequence"/>
</dbReference>
<evidence type="ECO:0000313" key="3">
    <source>
        <dbReference type="Proteomes" id="UP000016924"/>
    </source>
</evidence>
<evidence type="ECO:0000313" key="2">
    <source>
        <dbReference type="EMBL" id="EON65027.1"/>
    </source>
</evidence>
<protein>
    <recommendedName>
        <fullName evidence="4">BZIP domain-containing protein</fullName>
    </recommendedName>
</protein>
<dbReference type="OMA" id="VECNRAY"/>
<feature type="region of interest" description="Disordered" evidence="1">
    <location>
        <begin position="120"/>
        <end position="184"/>
    </location>
</feature>
<dbReference type="OrthoDB" id="4505928at2759"/>
<sequence>MRSAQAKSDPERATRLRENKRKHRSRQKEYVADLERKLDEYRLQGIQATKEVQLSARRVAQENVGLRLLLRQQGVDDVTVDAWVQKALGNHGSTSVCAEPEWGEASLVTPSMSTHISPLTNPSDATRIDTDPSSCQGSPAPLTVKGPDATGRELLDPSPASTRCDASNGNQRNPAEEASVDQAPSAIPYAPCKLLTQLKANPGADITQLPVEVARGEEAQDESDGVECNRAYEMLMRFATTEEKLDTVAHALEKGCVKNGGGKGGCRVRNEAIMKALDSVIS</sequence>
<dbReference type="GeneID" id="19901573"/>
<dbReference type="eggNOG" id="ENOG502SU1U">
    <property type="taxonomic scope" value="Eukaryota"/>
</dbReference>
<accession>R7YSX6</accession>
<keyword evidence="3" id="KW-1185">Reference proteome</keyword>
<dbReference type="CDD" id="cd14688">
    <property type="entry name" value="bZIP_YAP"/>
    <property type="match status" value="1"/>
</dbReference>
<dbReference type="RefSeq" id="XP_007780344.1">
    <property type="nucleotide sequence ID" value="XM_007782154.1"/>
</dbReference>
<feature type="compositionally biased region" description="Basic and acidic residues" evidence="1">
    <location>
        <begin position="8"/>
        <end position="17"/>
    </location>
</feature>